<dbReference type="GO" id="GO:0009435">
    <property type="term" value="P:NAD+ biosynthetic process"/>
    <property type="evidence" value="ECO:0007669"/>
    <property type="project" value="UniProtKB-UniRule"/>
</dbReference>
<comment type="caution">
    <text evidence="11">The sequence shown here is derived from an EMBL/GenBank/DDBJ whole genome shotgun (WGS) entry which is preliminary data.</text>
</comment>
<dbReference type="Pfam" id="PF02540">
    <property type="entry name" value="NAD_synthase"/>
    <property type="match status" value="1"/>
</dbReference>
<dbReference type="PANTHER" id="PTHR23090:SF9">
    <property type="entry name" value="GLUTAMINE-DEPENDENT NAD(+) SYNTHETASE"/>
    <property type="match status" value="1"/>
</dbReference>
<evidence type="ECO:0000259" key="10">
    <source>
        <dbReference type="PROSITE" id="PS50263"/>
    </source>
</evidence>
<dbReference type="InterPro" id="IPR003010">
    <property type="entry name" value="C-N_Hydrolase"/>
</dbReference>
<gene>
    <name evidence="7" type="primary">nadE</name>
    <name evidence="11" type="ORF">CWE15_09805</name>
</gene>
<dbReference type="Gene3D" id="3.40.50.620">
    <property type="entry name" value="HUPs"/>
    <property type="match status" value="1"/>
</dbReference>
<feature type="active site" description="For glutaminase activity" evidence="7">
    <location>
        <position position="111"/>
    </location>
</feature>
<feature type="binding site" evidence="7">
    <location>
        <position position="367"/>
    </location>
    <ligand>
        <name>deamido-NAD(+)</name>
        <dbReference type="ChEBI" id="CHEBI:58437"/>
        <note>ligand shared between two neighboring subunits</note>
    </ligand>
</feature>
<feature type="binding site" evidence="7">
    <location>
        <position position="391"/>
    </location>
    <ligand>
        <name>ATP</name>
        <dbReference type="ChEBI" id="CHEBI:30616"/>
    </ligand>
</feature>
<feature type="binding site" evidence="7">
    <location>
        <position position="506"/>
    </location>
    <ligand>
        <name>deamido-NAD(+)</name>
        <dbReference type="ChEBI" id="CHEBI:58437"/>
        <note>ligand shared between two neighboring subunits</note>
    </ligand>
</feature>
<reference evidence="11 12" key="1">
    <citation type="journal article" date="2011" name="Front. Microbiol.">
        <title>Genomic signatures of strain selection and enhancement in Bacillus atrophaeus var. globigii, a historical biowarfare simulant.</title>
        <authorList>
            <person name="Gibbons H.S."/>
            <person name="Broomall S.M."/>
            <person name="McNew L.A."/>
            <person name="Daligault H."/>
            <person name="Chapman C."/>
            <person name="Bruce D."/>
            <person name="Karavis M."/>
            <person name="Krepps M."/>
            <person name="McGregor P.A."/>
            <person name="Hong C."/>
            <person name="Park K.H."/>
            <person name="Akmal A."/>
            <person name="Feldman A."/>
            <person name="Lin J.S."/>
            <person name="Chang W.E."/>
            <person name="Higgs B.W."/>
            <person name="Demirev P."/>
            <person name="Lindquist J."/>
            <person name="Liem A."/>
            <person name="Fochler E."/>
            <person name="Read T.D."/>
            <person name="Tapia R."/>
            <person name="Johnson S."/>
            <person name="Bishop-Lilly K.A."/>
            <person name="Detter C."/>
            <person name="Han C."/>
            <person name="Sozhamannan S."/>
            <person name="Rosenzweig C.N."/>
            <person name="Skowronski E.W."/>
        </authorList>
    </citation>
    <scope>NUCLEOTIDE SEQUENCE [LARGE SCALE GENOMIC DNA]</scope>
    <source>
        <strain evidence="11 12">AIT1</strain>
    </source>
</reference>
<evidence type="ECO:0000256" key="9">
    <source>
        <dbReference type="RuleBase" id="RU003811"/>
    </source>
</evidence>
<feature type="active site" description="Proton acceptor; for glutaminase activity" evidence="7">
    <location>
        <position position="44"/>
    </location>
</feature>
<comment type="pathway">
    <text evidence="1 7 8">Cofactor biosynthesis; NAD(+) biosynthesis; NAD(+) from deamido-NAD(+) (L-Gln route): step 1/1.</text>
</comment>
<comment type="similarity">
    <text evidence="2 7 8">In the C-terminal section; belongs to the NAD synthetase family.</text>
</comment>
<dbReference type="UniPathway" id="UPA00253">
    <property type="reaction ID" value="UER00334"/>
</dbReference>
<comment type="catalytic activity">
    <reaction evidence="7 8">
        <text>deamido-NAD(+) + L-glutamine + ATP + H2O = L-glutamate + AMP + diphosphate + NAD(+) + H(+)</text>
        <dbReference type="Rhea" id="RHEA:24384"/>
        <dbReference type="ChEBI" id="CHEBI:15377"/>
        <dbReference type="ChEBI" id="CHEBI:15378"/>
        <dbReference type="ChEBI" id="CHEBI:29985"/>
        <dbReference type="ChEBI" id="CHEBI:30616"/>
        <dbReference type="ChEBI" id="CHEBI:33019"/>
        <dbReference type="ChEBI" id="CHEBI:57540"/>
        <dbReference type="ChEBI" id="CHEBI:58359"/>
        <dbReference type="ChEBI" id="CHEBI:58437"/>
        <dbReference type="ChEBI" id="CHEBI:456215"/>
        <dbReference type="EC" id="6.3.5.1"/>
    </reaction>
</comment>
<dbReference type="GO" id="GO:0003952">
    <property type="term" value="F:NAD+ synthase (glutamine-hydrolyzing) activity"/>
    <property type="evidence" value="ECO:0007669"/>
    <property type="project" value="UniProtKB-UniRule"/>
</dbReference>
<comment type="caution">
    <text evidence="7">Lacks conserved residue(s) required for the propagation of feature annotation.</text>
</comment>
<evidence type="ECO:0000256" key="5">
    <source>
        <dbReference type="ARBA" id="ARBA00022840"/>
    </source>
</evidence>
<dbReference type="RefSeq" id="WP_126757910.1">
    <property type="nucleotide sequence ID" value="NZ_PIPQ01000007.1"/>
</dbReference>
<evidence type="ECO:0000256" key="2">
    <source>
        <dbReference type="ARBA" id="ARBA00007145"/>
    </source>
</evidence>
<dbReference type="OrthoDB" id="9760188at2"/>
<comment type="similarity">
    <text evidence="9">Belongs to the NAD synthetase family.</text>
</comment>
<evidence type="ECO:0000256" key="1">
    <source>
        <dbReference type="ARBA" id="ARBA00005188"/>
    </source>
</evidence>
<evidence type="ECO:0000256" key="3">
    <source>
        <dbReference type="ARBA" id="ARBA00022598"/>
    </source>
</evidence>
<dbReference type="InterPro" id="IPR036526">
    <property type="entry name" value="C-N_Hydrolase_sf"/>
</dbReference>
<dbReference type="GO" id="GO:0004359">
    <property type="term" value="F:glutaminase activity"/>
    <property type="evidence" value="ECO:0007669"/>
    <property type="project" value="InterPro"/>
</dbReference>
<feature type="active site" description="Nucleophile; for glutaminase activity" evidence="7">
    <location>
        <position position="147"/>
    </location>
</feature>
<dbReference type="GO" id="GO:0008795">
    <property type="term" value="F:NAD+ synthase activity"/>
    <property type="evidence" value="ECO:0007669"/>
    <property type="project" value="UniProtKB-UniRule"/>
</dbReference>
<evidence type="ECO:0000256" key="4">
    <source>
        <dbReference type="ARBA" id="ARBA00022741"/>
    </source>
</evidence>
<dbReference type="PANTHER" id="PTHR23090">
    <property type="entry name" value="NH 3 /GLUTAMINE-DEPENDENT NAD + SYNTHETASE"/>
    <property type="match status" value="1"/>
</dbReference>
<feature type="binding site" evidence="7">
    <location>
        <position position="117"/>
    </location>
    <ligand>
        <name>L-glutamine</name>
        <dbReference type="ChEBI" id="CHEBI:58359"/>
    </ligand>
</feature>
<dbReference type="NCBIfam" id="NF010588">
    <property type="entry name" value="PRK13981.1"/>
    <property type="match status" value="1"/>
</dbReference>
<dbReference type="SUPFAM" id="SSF52402">
    <property type="entry name" value="Adenine nucleotide alpha hydrolases-like"/>
    <property type="match status" value="1"/>
</dbReference>
<dbReference type="AlphaFoldDB" id="A0A432WZ04"/>
<feature type="domain" description="CN hydrolase" evidence="10">
    <location>
        <begin position="6"/>
        <end position="243"/>
    </location>
</feature>
<name>A0A432WZ04_9GAMM</name>
<keyword evidence="4 7" id="KW-0547">Nucleotide-binding</keyword>
<dbReference type="InterPro" id="IPR014445">
    <property type="entry name" value="Gln-dep_NAD_synthase"/>
</dbReference>
<feature type="binding site" evidence="7">
    <location>
        <position position="179"/>
    </location>
    <ligand>
        <name>L-glutamine</name>
        <dbReference type="ChEBI" id="CHEBI:58359"/>
    </ligand>
</feature>
<dbReference type="PIRSF" id="PIRSF006630">
    <property type="entry name" value="NADS_GAT"/>
    <property type="match status" value="1"/>
</dbReference>
<keyword evidence="5 7" id="KW-0067">ATP-binding</keyword>
<dbReference type="GO" id="GO:0005737">
    <property type="term" value="C:cytoplasm"/>
    <property type="evidence" value="ECO:0007669"/>
    <property type="project" value="InterPro"/>
</dbReference>
<protein>
    <recommendedName>
        <fullName evidence="7 8">Glutamine-dependent NAD(+) synthetase</fullName>
        <ecNumber evidence="7 8">6.3.5.1</ecNumber>
    </recommendedName>
    <alternativeName>
        <fullName evidence="7 8">NAD(+) synthase [glutamine-hydrolyzing]</fullName>
    </alternativeName>
</protein>
<dbReference type="EC" id="6.3.5.1" evidence="7 8"/>
<evidence type="ECO:0000313" key="12">
    <source>
        <dbReference type="Proteomes" id="UP000286976"/>
    </source>
</evidence>
<dbReference type="GO" id="GO:0005524">
    <property type="term" value="F:ATP binding"/>
    <property type="evidence" value="ECO:0007669"/>
    <property type="project" value="UniProtKB-UniRule"/>
</dbReference>
<dbReference type="InterPro" id="IPR014729">
    <property type="entry name" value="Rossmann-like_a/b/a_fold"/>
</dbReference>
<dbReference type="Proteomes" id="UP000286976">
    <property type="component" value="Unassembled WGS sequence"/>
</dbReference>
<accession>A0A432WZ04</accession>
<evidence type="ECO:0000256" key="8">
    <source>
        <dbReference type="PIRNR" id="PIRNR006630"/>
    </source>
</evidence>
<feature type="binding site" evidence="7">
    <location>
        <position position="173"/>
    </location>
    <ligand>
        <name>L-glutamine</name>
        <dbReference type="ChEBI" id="CHEBI:58359"/>
    </ligand>
</feature>
<dbReference type="PROSITE" id="PS50263">
    <property type="entry name" value="CN_HYDROLASE"/>
    <property type="match status" value="1"/>
</dbReference>
<dbReference type="CDD" id="cd07570">
    <property type="entry name" value="GAT_Gln-NAD-synth"/>
    <property type="match status" value="1"/>
</dbReference>
<feature type="binding site" evidence="7">
    <location>
        <position position="396"/>
    </location>
    <ligand>
        <name>deamido-NAD(+)</name>
        <dbReference type="ChEBI" id="CHEBI:58437"/>
        <note>ligand shared between two neighboring subunits</note>
    </ligand>
</feature>
<dbReference type="FunFam" id="3.40.50.620:FF:000106">
    <property type="entry name" value="Glutamine-dependent NAD(+) synthetase"/>
    <property type="match status" value="1"/>
</dbReference>
<keyword evidence="3 7" id="KW-0436">Ligase</keyword>
<evidence type="ECO:0000313" key="11">
    <source>
        <dbReference type="EMBL" id="RUO39034.1"/>
    </source>
</evidence>
<dbReference type="InterPro" id="IPR003694">
    <property type="entry name" value="NAD_synthase"/>
</dbReference>
<sequence>MADDVLRLALAQLNFKVGDLTGNLEKIREAVATAPECDLVVFPELALTGYPLQDVVDRPDLYTQLESLEPALLELSLQKPFVLGLPVRNAEQSYNAMALYVDGERVTTYLKRNLPNYGVFDEKRNFGAGEKATVVPFKGHNLGLLICEDAWSEEVVKQTAEAGADVLLAINASPFEVGKLNLRKQQVMARCQETQRPFVYVNMVGGQDELVFDGNSMVLNAQGKVCMQLPHCEEAVQVVSIQGRRVLTQEKPTELPELASTYQALVLALHDYVNKNGFPGVLLGLSGGIDSALALAIAVDALGPERVHAVMMPYTYTAQISVEDAKQQATDMGCAFDIVPIESMVNAFMTELTPLFEKTERDTTEENLQARCRGMTLMALSNKSGKLLLTTGNKSELAVGYCTLYGDMCGGFAPIKDVPKTMVYALSRYRNTLGTAIPVRVIERPPSAELAPDQKDEDSLPPYDVLDAIIDGYVEKDMSLAELVAQGYPEESVMQVVRLIELNEYKRQQGAVGPKVTGRNFHKDRRYPITNGYFWNMAKTYAAES</sequence>
<dbReference type="InterPro" id="IPR022310">
    <property type="entry name" value="NAD/GMP_synthase"/>
</dbReference>
<proteinExistence type="inferred from homology"/>
<dbReference type="CDD" id="cd00553">
    <property type="entry name" value="NAD_synthase"/>
    <property type="match status" value="1"/>
</dbReference>
<dbReference type="Pfam" id="PF00795">
    <property type="entry name" value="CN_hydrolase"/>
    <property type="match status" value="1"/>
</dbReference>
<evidence type="ECO:0000256" key="7">
    <source>
        <dbReference type="HAMAP-Rule" id="MF_02090"/>
    </source>
</evidence>
<comment type="function">
    <text evidence="7">Catalyzes the ATP-dependent amidation of deamido-NAD to form NAD. Uses L-glutamine as a nitrogen source.</text>
</comment>
<dbReference type="Gene3D" id="3.60.110.10">
    <property type="entry name" value="Carbon-nitrogen hydrolase"/>
    <property type="match status" value="1"/>
</dbReference>
<evidence type="ECO:0000256" key="6">
    <source>
        <dbReference type="ARBA" id="ARBA00023027"/>
    </source>
</evidence>
<keyword evidence="6 7" id="KW-0520">NAD</keyword>
<dbReference type="NCBIfam" id="TIGR00552">
    <property type="entry name" value="nadE"/>
    <property type="match status" value="1"/>
</dbReference>
<dbReference type="EMBL" id="PIPQ01000007">
    <property type="protein sequence ID" value="RUO39034.1"/>
    <property type="molecule type" value="Genomic_DNA"/>
</dbReference>
<keyword evidence="12" id="KW-1185">Reference proteome</keyword>
<feature type="binding site" evidence="7">
    <location>
        <begin position="284"/>
        <end position="291"/>
    </location>
    <ligand>
        <name>ATP</name>
        <dbReference type="ChEBI" id="CHEBI:30616"/>
    </ligand>
</feature>
<dbReference type="HAMAP" id="MF_02090">
    <property type="entry name" value="NadE_glutamine_dep"/>
    <property type="match status" value="1"/>
</dbReference>
<organism evidence="11 12">
    <name type="scientific">Aliidiomarina taiwanensis</name>
    <dbReference type="NCBI Taxonomy" id="946228"/>
    <lineage>
        <taxon>Bacteria</taxon>
        <taxon>Pseudomonadati</taxon>
        <taxon>Pseudomonadota</taxon>
        <taxon>Gammaproteobacteria</taxon>
        <taxon>Alteromonadales</taxon>
        <taxon>Idiomarinaceae</taxon>
        <taxon>Aliidiomarina</taxon>
    </lineage>
</organism>
<dbReference type="SUPFAM" id="SSF56317">
    <property type="entry name" value="Carbon-nitrogen hydrolase"/>
    <property type="match status" value="1"/>
</dbReference>